<accession>A0A8X6Q1Q5</accession>
<evidence type="ECO:0000313" key="4">
    <source>
        <dbReference type="Proteomes" id="UP000887013"/>
    </source>
</evidence>
<comment type="caution">
    <text evidence="3">The sequence shown here is derived from an EMBL/GenBank/DDBJ whole genome shotgun (WGS) entry which is preliminary data.</text>
</comment>
<protein>
    <recommendedName>
        <fullName evidence="2">Integrase zinc-binding domain-containing protein</fullName>
    </recommendedName>
</protein>
<evidence type="ECO:0000259" key="2">
    <source>
        <dbReference type="Pfam" id="PF17921"/>
    </source>
</evidence>
<dbReference type="Proteomes" id="UP000887013">
    <property type="component" value="Unassembled WGS sequence"/>
</dbReference>
<keyword evidence="4" id="KW-1185">Reference proteome</keyword>
<sequence length="2328" mass="266043">MNDLEAANKELNWIKEMNEFYLRENTKLKCYIKQLKGMLFEFGNKLEDAGLLTDEQKKKFRKECAKEFLSYEEKKDSCKDSNNIHAPSTERLNPSCTYSKDIGGECSDMHNNDSPIESSDDEILKSTSVFADSYQKELLNNQKTVLSKPFSRNKKNGDFKQSTYPYSFSDTLSSEKEIVSTEELFQMQLPSFRQSYIHKDKEISFIKDHSISTSSIEPFPDINKPSTYKPKLHSKETSYSVNSPVKDIYQTLNTSIPVFSNSHGSDTDTQFISVPHIMMPSEKTPKRIKKCSDFFSEVSQRFEESENNSKIQSSPPKLSDCGSNATNSKSVRQNNLTKTVSNSENISKGTNKNYVLSAKRCHDGSVKLDIDISRPFKLTLNPTNCQMSCEFDPIENPFHNTSNPIKNSNSSSTVLQNELVFTEEFNREDCSINKSPFKEKQKETQRVKHRKNEFTDVPKCISKMRKRQLSDYEFDFEEMENKMIISPEFYSGKSSTPFQRGNLAFLNKTLVSSPVKEKCSEFSNSDQENSPVKNIHSPITISSPNETDFNSLITPSVFKNENNVISSQNSYDCVKKKHVSSCSMQAFQRDFSYTENVNFPSKISSKNKIKIHNKVSRTLLKRARKILRNQKFSSKLDDKSELQGKVKRHSLFIKKNKYLKKIINPKLKKMQRRCIRKTPFVQYASQIFTDSIKIHKRNKLKRKKEISQKTNASNTMMHSVIEKVPSKKLITKSKMRVKAISNEVGKMKMNVLLKPLKDPLLYNELPSKILQNNKSTPFKNETGIEGITLKQCSVLLERLQLNRENLLDCIHTDKNKILHLEDYFSALDEKSSSYLEHSRRIKEDSITEDAVNGFSKHITNTFPENDSLNDCDTILINEIHNSHSEHTVSNLVSEKSLAYNDTEKNTQKNLCLDFDIDFDSDIELFSDDNDTDFNCKNYHTNDDSEVKPCFKENVLVKASKKDIARFSPSENSVDVSTDSESDLLCDKKIKNRQNMYLDFDINFNNGVQLLSDENNSVSLSDKKIETSKETMLTENAVTNFSETGLNTVMTYKTNPTPNDKSLSFSENLSLEFDIDPECILNLASHNSDSVHLNENSGKTCSISLNEPKDIPLKNSEAGNTVINFSGNKTFISESNITNVEKSISVPKNLCLDFDGSSDTNWELVSGDDNSVNLICKDLEKNKIGCYQKSIYSDDIIKLCSENGNSLDFKGKINGSCHNSKIKSCHSENDGVTELGFLNVPLEEKTSETLCSLKLEKEISFVSLKQLDLKEILKPCFVSLERIKIPLESRTGTVRSNLKNVSLVEERNCLLGQKGGIVTEEEIFIETSILKQQQNGQVEDMLNVSPVSSRNSAVVLSNQIFDLDDKISDQGEKLPLCFDCESDDDRELVIDEDISENIDDNGIKNDPEKETPIENKIFDFGNSTDFFVLKKKSSACTAKFEKWNSNIGRKSTTNDASSKNSNLIVIHNDEDITCDDKILNEENSYGYNSYSDNVELTIDDSINEEKIEHSTKEISHGDLKDQTSDSDCKNRSLIPKEMISSIDLLVPNTGQEFEVLKEQKEINNKNTSSSSSETNQFSIAEKNKLFKKNATIETAKIPKVQVNSNIKLNRVLATNKSKITSFKSSSKIFSKNSIAYDNSTHKKNISNNNGLVTSKSVVNNIRQKYSRATFKKGKFQNQNCIRNKYLKKTRNIKLPFSDPINNILHDIETINISSEHSKQKFRVFISNLCFKNYVRLLNVYLSNPNNASDKASLIFKVIYYLLHTRKNPFFDIKGNKELSLFLPLAENCVVTVLFIIEKKSKPYLSKLMEDILHTMYLLILTKKKTNIYGLASLCRVFTEICKRKDDKLKPLLICCDLLKEKNMFSPFLIASIAGVWKELFQMSNDLSDEEIVLRGSIAYGVQKMIEISVVCTWYCNSEFILEHFAIPNNASDMNETVKVLKEKILLECSQDATDDSWKLTSPLVVFAAFGSWAWTKKHLIDNYILPNLHQFSCKNLSERAFDLFCNLYVDILLLYPEELPVEVIVKFFDSNPLFEGVHFVQDCAAVALMKYFVSSKNVIPDKLSLWFQNNQDNPKDIQCVMKGGKLSNASKLLNLSPFLDEKNVLRVGGRLQHSELPLNHKHPMLIPNNCNICDLVIDHYHVFYLHTGVEATLDNLRTQFWVTNGRSTVKRALNKCLKCLKKANLCGWIACGKLKERQIDKQGQCFLLNNDSIQDTLKLFFDLEGLGIRDDPVLHERDQALEILKKTVEFENGRYIVQLPFRKSYNELSENYSLAKQRFQNLRRRFGHDSELYQQYCEILDYTEQGIIEEVKTETTDNELKRPVYYLPH</sequence>
<dbReference type="OrthoDB" id="6434157at2759"/>
<dbReference type="PANTHER" id="PTHR47331">
    <property type="entry name" value="PHD-TYPE DOMAIN-CONTAINING PROTEIN"/>
    <property type="match status" value="1"/>
</dbReference>
<evidence type="ECO:0000313" key="3">
    <source>
        <dbReference type="EMBL" id="GFU00920.1"/>
    </source>
</evidence>
<feature type="compositionally biased region" description="Polar residues" evidence="1">
    <location>
        <begin position="308"/>
        <end position="348"/>
    </location>
</feature>
<reference evidence="3" key="1">
    <citation type="submission" date="2020-08" db="EMBL/GenBank/DDBJ databases">
        <title>Multicomponent nature underlies the extraordinary mechanical properties of spider dragline silk.</title>
        <authorList>
            <person name="Kono N."/>
            <person name="Nakamura H."/>
            <person name="Mori M."/>
            <person name="Yoshida Y."/>
            <person name="Ohtoshi R."/>
            <person name="Malay A.D."/>
            <person name="Moran D.A.P."/>
            <person name="Tomita M."/>
            <person name="Numata K."/>
            <person name="Arakawa K."/>
        </authorList>
    </citation>
    <scope>NUCLEOTIDE SEQUENCE</scope>
</reference>
<evidence type="ECO:0000256" key="1">
    <source>
        <dbReference type="SAM" id="MobiDB-lite"/>
    </source>
</evidence>
<dbReference type="InterPro" id="IPR041588">
    <property type="entry name" value="Integrase_H2C2"/>
</dbReference>
<feature type="region of interest" description="Disordered" evidence="1">
    <location>
        <begin position="303"/>
        <end position="348"/>
    </location>
</feature>
<dbReference type="Pfam" id="PF17921">
    <property type="entry name" value="Integrase_H2C2"/>
    <property type="match status" value="1"/>
</dbReference>
<dbReference type="EMBL" id="BMAW01027187">
    <property type="protein sequence ID" value="GFU00920.1"/>
    <property type="molecule type" value="Genomic_DNA"/>
</dbReference>
<name>A0A8X6Q1Q5_NEPPI</name>
<feature type="domain" description="Integrase zinc-binding" evidence="2">
    <location>
        <begin position="2133"/>
        <end position="2181"/>
    </location>
</feature>
<organism evidence="3 4">
    <name type="scientific">Nephila pilipes</name>
    <name type="common">Giant wood spider</name>
    <name type="synonym">Nephila maculata</name>
    <dbReference type="NCBI Taxonomy" id="299642"/>
    <lineage>
        <taxon>Eukaryota</taxon>
        <taxon>Metazoa</taxon>
        <taxon>Ecdysozoa</taxon>
        <taxon>Arthropoda</taxon>
        <taxon>Chelicerata</taxon>
        <taxon>Arachnida</taxon>
        <taxon>Araneae</taxon>
        <taxon>Araneomorphae</taxon>
        <taxon>Entelegynae</taxon>
        <taxon>Araneoidea</taxon>
        <taxon>Nephilidae</taxon>
        <taxon>Nephila</taxon>
    </lineage>
</organism>
<gene>
    <name evidence="3" type="primary">AVEN_141183_1</name>
    <name evidence="3" type="ORF">NPIL_597191</name>
</gene>
<dbReference type="PANTHER" id="PTHR47331:SF5">
    <property type="entry name" value="RIBONUCLEASE H"/>
    <property type="match status" value="1"/>
</dbReference>
<proteinExistence type="predicted"/>